<dbReference type="Proteomes" id="UP001064933">
    <property type="component" value="Chromosome"/>
</dbReference>
<dbReference type="Pfam" id="PF01565">
    <property type="entry name" value="FAD_binding_4"/>
    <property type="match status" value="1"/>
</dbReference>
<dbReference type="PANTHER" id="PTHR11748:SF103">
    <property type="entry name" value="GLYCOLATE OXIDASE SUBUNIT GLCE"/>
    <property type="match status" value="1"/>
</dbReference>
<dbReference type="PROSITE" id="PS51387">
    <property type="entry name" value="FAD_PCMH"/>
    <property type="match status" value="1"/>
</dbReference>
<dbReference type="NCBIfam" id="NF008439">
    <property type="entry name" value="PRK11282.1"/>
    <property type="match status" value="1"/>
</dbReference>
<dbReference type="EMBL" id="CP104562">
    <property type="protein sequence ID" value="UXH78760.1"/>
    <property type="molecule type" value="Genomic_DNA"/>
</dbReference>
<evidence type="ECO:0000313" key="5">
    <source>
        <dbReference type="Proteomes" id="UP001064933"/>
    </source>
</evidence>
<dbReference type="InterPro" id="IPR016164">
    <property type="entry name" value="FAD-linked_Oxase-like_C"/>
</dbReference>
<proteinExistence type="predicted"/>
<sequence>MTSSEGLDEPVVAAATPASVEGLPRQALERLRERIRSGGPFCIEGHGSKAFYGGEPRGEPLSTLDLNGVCAYEPSELYVTAAAGTPLVELEALLAREGQQLAFEPPRFSGSERGRGTVGGMVAAGLSGPARATSGAVRDHVLGLSMLNGQGELLHFGGTVMKNVAGYDVSRLMAGALGVLGLIVQVSLKVLPRPVATLTLRFELPQEQALPELNRWGGQPLPISASAWWDGALVLRLSGAEAAVRAAAQKLGGDVIPEAMAAPFWEGLRDHEDEFFTGARRAVQGGASMWRISVPATAPPMPLHGEQLIEWGGAQRWVVTPMAPAQLREMAAAVGGHATLFRANDKQAGVFAPLPPTLARIHRELKTQFDPRGVFNPGRLCAEF</sequence>
<evidence type="ECO:0000256" key="1">
    <source>
        <dbReference type="ARBA" id="ARBA00022630"/>
    </source>
</evidence>
<dbReference type="GO" id="GO:0019154">
    <property type="term" value="F:glycolate dehydrogenase activity"/>
    <property type="evidence" value="ECO:0007669"/>
    <property type="project" value="UniProtKB-EC"/>
</dbReference>
<evidence type="ECO:0000259" key="3">
    <source>
        <dbReference type="PROSITE" id="PS51387"/>
    </source>
</evidence>
<name>A0ABY6B134_9BURK</name>
<dbReference type="RefSeq" id="WP_261758591.1">
    <property type="nucleotide sequence ID" value="NZ_CP104562.2"/>
</dbReference>
<reference evidence="4" key="1">
    <citation type="submission" date="2022-10" db="EMBL/GenBank/DDBJ databases">
        <title>Characterization and whole genome sequencing of a new Roseateles species, isolated from fresh water.</title>
        <authorList>
            <person name="Guliayeva D.Y."/>
            <person name="Akhremchuk A.E."/>
            <person name="Sikolenko M.A."/>
            <person name="Valentovich L.N."/>
            <person name="Sidarenka A.V."/>
        </authorList>
    </citation>
    <scope>NUCLEOTIDE SEQUENCE</scope>
    <source>
        <strain evidence="4">BIM B-1768</strain>
    </source>
</reference>
<dbReference type="PANTHER" id="PTHR11748">
    <property type="entry name" value="D-LACTATE DEHYDROGENASE"/>
    <property type="match status" value="1"/>
</dbReference>
<dbReference type="SUPFAM" id="SSF55103">
    <property type="entry name" value="FAD-linked oxidases, C-terminal domain"/>
    <property type="match status" value="1"/>
</dbReference>
<gene>
    <name evidence="4" type="primary">glcE</name>
    <name evidence="4" type="ORF">N4261_02110</name>
</gene>
<keyword evidence="5" id="KW-1185">Reference proteome</keyword>
<dbReference type="SUPFAM" id="SSF56176">
    <property type="entry name" value="FAD-binding/transporter-associated domain-like"/>
    <property type="match status" value="1"/>
</dbReference>
<evidence type="ECO:0000256" key="2">
    <source>
        <dbReference type="ARBA" id="ARBA00022827"/>
    </source>
</evidence>
<evidence type="ECO:0000313" key="4">
    <source>
        <dbReference type="EMBL" id="UXH78760.1"/>
    </source>
</evidence>
<dbReference type="InterPro" id="IPR036318">
    <property type="entry name" value="FAD-bd_PCMH-like_sf"/>
</dbReference>
<dbReference type="InterPro" id="IPR016166">
    <property type="entry name" value="FAD-bd_PCMH"/>
</dbReference>
<keyword evidence="4" id="KW-0560">Oxidoreductase</keyword>
<dbReference type="Gene3D" id="3.30.465.10">
    <property type="match status" value="1"/>
</dbReference>
<dbReference type="InterPro" id="IPR016169">
    <property type="entry name" value="FAD-bd_PCMH_sub2"/>
</dbReference>
<dbReference type="EC" id="1.1.99.14" evidence="4"/>
<protein>
    <submittedName>
        <fullName evidence="4">Glycolate oxidase subunit GlcE</fullName>
        <ecNumber evidence="4">1.1.99.14</ecNumber>
    </submittedName>
</protein>
<organism evidence="4 5">
    <name type="scientific">Roseateles amylovorans</name>
    <dbReference type="NCBI Taxonomy" id="2978473"/>
    <lineage>
        <taxon>Bacteria</taxon>
        <taxon>Pseudomonadati</taxon>
        <taxon>Pseudomonadota</taxon>
        <taxon>Betaproteobacteria</taxon>
        <taxon>Burkholderiales</taxon>
        <taxon>Sphaerotilaceae</taxon>
        <taxon>Roseateles</taxon>
    </lineage>
</organism>
<keyword evidence="2" id="KW-0274">FAD</keyword>
<accession>A0ABY6B134</accession>
<feature type="domain" description="FAD-binding PCMH-type" evidence="3">
    <location>
        <begin position="7"/>
        <end position="193"/>
    </location>
</feature>
<dbReference type="InterPro" id="IPR006094">
    <property type="entry name" value="Oxid_FAD_bind_N"/>
</dbReference>
<keyword evidence="1" id="KW-0285">Flavoprotein</keyword>